<feature type="domain" description="Tubulin/FtsZ 2-layer sandwich" evidence="8">
    <location>
        <begin position="202"/>
        <end position="322"/>
    </location>
</feature>
<evidence type="ECO:0000313" key="9">
    <source>
        <dbReference type="EMBL" id="VWL85932.1"/>
    </source>
</evidence>
<dbReference type="Pfam" id="PF00091">
    <property type="entry name" value="Tubulin"/>
    <property type="match status" value="1"/>
</dbReference>
<comment type="subcellular location">
    <subcellularLocation>
        <location evidence="4">Cytoplasm</location>
    </subcellularLocation>
    <text evidence="4">Assembles at midcell at the inner surface of the cytoplasmic membrane.</text>
</comment>
<dbReference type="Gene3D" id="3.40.50.1440">
    <property type="entry name" value="Tubulin/FtsZ, GTPase domain"/>
    <property type="match status" value="1"/>
</dbReference>
<evidence type="ECO:0000259" key="8">
    <source>
        <dbReference type="SMART" id="SM00865"/>
    </source>
</evidence>
<feature type="binding site" evidence="4">
    <location>
        <position position="182"/>
    </location>
    <ligand>
        <name>GTP</name>
        <dbReference type="ChEBI" id="CHEBI:37565"/>
    </ligand>
</feature>
<feature type="binding site" evidence="4">
    <location>
        <position position="137"/>
    </location>
    <ligand>
        <name>GTP</name>
        <dbReference type="ChEBI" id="CHEBI:37565"/>
    </ligand>
</feature>
<keyword evidence="4 6" id="KW-0131">Cell cycle</keyword>
<sequence length="340" mass="36913">MEGQEFKTKGTKIKIIGVGGAGGNVINDLISSGIEDVEYTAINTDEQDLKKSLAEEKISIGHLGAGANPEVARNAAEEKKRQLEDVVKDHDMIFITAGMGGGTGTGASPIIARAAKDENILTVAIVTKPFDFEGKKRKVNAENGILELKKYVDVLIVIPNQKLLDFPEAGNLPYSEHLKKSNEIIRFAIRGITELITKQGLINLDFADVEAIMKEAGVTLFGFGESEENETVESLVERTITNPLLERDIKGATKILVNITAGKNITMNHIQEILDIINLKASGKEDGVDNLIYGMIDEPDRTNVLLTVIATGFNDKQGLTTETYDGRAFDNSADDIVPVF</sequence>
<keyword evidence="4 6" id="KW-0132">Cell division</keyword>
<gene>
    <name evidence="4" type="primary">ftsZ</name>
    <name evidence="9" type="ORF">OMES3154_01219</name>
</gene>
<evidence type="ECO:0000256" key="5">
    <source>
        <dbReference type="NCBIfam" id="TIGR00065"/>
    </source>
</evidence>
<evidence type="ECO:0000256" key="1">
    <source>
        <dbReference type="ARBA" id="ARBA00009690"/>
    </source>
</evidence>
<dbReference type="InterPro" id="IPR020805">
    <property type="entry name" value="Cell_div_FtsZ_CS"/>
</dbReference>
<feature type="binding site" evidence="4">
    <location>
        <position position="133"/>
    </location>
    <ligand>
        <name>GTP</name>
        <dbReference type="ChEBI" id="CHEBI:37565"/>
    </ligand>
</feature>
<evidence type="ECO:0000256" key="6">
    <source>
        <dbReference type="RuleBase" id="RU000631"/>
    </source>
</evidence>
<dbReference type="NCBIfam" id="TIGR00065">
    <property type="entry name" value="ftsZ"/>
    <property type="match status" value="1"/>
</dbReference>
<dbReference type="CDD" id="cd02201">
    <property type="entry name" value="FtsZ_type1"/>
    <property type="match status" value="1"/>
</dbReference>
<keyword evidence="4 6" id="KW-0717">Septation</keyword>
<keyword evidence="10" id="KW-1185">Reference proteome</keyword>
<dbReference type="InterPro" id="IPR000158">
    <property type="entry name" value="Cell_div_FtsZ"/>
</dbReference>
<dbReference type="Proteomes" id="UP000419017">
    <property type="component" value="Unassembled WGS sequence"/>
</dbReference>
<dbReference type="InterPro" id="IPR036525">
    <property type="entry name" value="Tubulin/FtsZ_GTPase_sf"/>
</dbReference>
<evidence type="ECO:0000259" key="7">
    <source>
        <dbReference type="SMART" id="SM00864"/>
    </source>
</evidence>
<organism evidence="9 10">
    <name type="scientific">Oceanivirga miroungae</name>
    <dbReference type="NCBI Taxonomy" id="1130046"/>
    <lineage>
        <taxon>Bacteria</taxon>
        <taxon>Fusobacteriati</taxon>
        <taxon>Fusobacteriota</taxon>
        <taxon>Fusobacteriia</taxon>
        <taxon>Fusobacteriales</taxon>
        <taxon>Leptotrichiaceae</taxon>
        <taxon>Oceanivirga</taxon>
    </lineage>
</organism>
<dbReference type="PROSITE" id="PS01135">
    <property type="entry name" value="FTSZ_2"/>
    <property type="match status" value="1"/>
</dbReference>
<dbReference type="GO" id="GO:0000917">
    <property type="term" value="P:division septum assembly"/>
    <property type="evidence" value="ECO:0007669"/>
    <property type="project" value="UniProtKB-KW"/>
</dbReference>
<dbReference type="SUPFAM" id="SSF55307">
    <property type="entry name" value="Tubulin C-terminal domain-like"/>
    <property type="match status" value="1"/>
</dbReference>
<evidence type="ECO:0000256" key="3">
    <source>
        <dbReference type="ARBA" id="ARBA00023134"/>
    </source>
</evidence>
<dbReference type="SUPFAM" id="SSF52490">
    <property type="entry name" value="Tubulin nucleotide-binding domain-like"/>
    <property type="match status" value="1"/>
</dbReference>
<dbReference type="InterPro" id="IPR003008">
    <property type="entry name" value="Tubulin_FtsZ_GTPase"/>
</dbReference>
<dbReference type="GO" id="GO:0043093">
    <property type="term" value="P:FtsZ-dependent cytokinesis"/>
    <property type="evidence" value="ECO:0007669"/>
    <property type="project" value="UniProtKB-UniRule"/>
</dbReference>
<dbReference type="GO" id="GO:0005525">
    <property type="term" value="F:GTP binding"/>
    <property type="evidence" value="ECO:0007669"/>
    <property type="project" value="UniProtKB-UniRule"/>
</dbReference>
<feature type="binding site" evidence="4">
    <location>
        <begin position="102"/>
        <end position="104"/>
    </location>
    <ligand>
        <name>GTP</name>
        <dbReference type="ChEBI" id="CHEBI:37565"/>
    </ligand>
</feature>
<dbReference type="GO" id="GO:0005737">
    <property type="term" value="C:cytoplasm"/>
    <property type="evidence" value="ECO:0007669"/>
    <property type="project" value="UniProtKB-SubCell"/>
</dbReference>
<evidence type="ECO:0000256" key="2">
    <source>
        <dbReference type="ARBA" id="ARBA00022741"/>
    </source>
</evidence>
<evidence type="ECO:0000313" key="10">
    <source>
        <dbReference type="Proteomes" id="UP000419017"/>
    </source>
</evidence>
<dbReference type="SMART" id="SM00864">
    <property type="entry name" value="Tubulin"/>
    <property type="match status" value="1"/>
</dbReference>
<dbReference type="RefSeq" id="WP_156683886.1">
    <property type="nucleotide sequence ID" value="NZ_CABWIB010000001.1"/>
</dbReference>
<dbReference type="InterPro" id="IPR024757">
    <property type="entry name" value="FtsZ_C"/>
</dbReference>
<dbReference type="InterPro" id="IPR018316">
    <property type="entry name" value="Tubulin/FtsZ_2-layer-sand-dom"/>
</dbReference>
<feature type="domain" description="Tubulin/FtsZ GTPase" evidence="7">
    <location>
        <begin position="12"/>
        <end position="200"/>
    </location>
</feature>
<dbReference type="AlphaFoldDB" id="A0A6I8MFL0"/>
<dbReference type="GO" id="GO:0032153">
    <property type="term" value="C:cell division site"/>
    <property type="evidence" value="ECO:0007669"/>
    <property type="project" value="UniProtKB-UniRule"/>
</dbReference>
<reference evidence="9 10" key="1">
    <citation type="submission" date="2019-10" db="EMBL/GenBank/DDBJ databases">
        <authorList>
            <person name="Blom J."/>
        </authorList>
    </citation>
    <scope>NUCLEOTIDE SEQUENCE [LARGE SCALE GENOMIC DNA]</scope>
    <source>
        <strain evidence="9 10">ES3154-GLU</strain>
    </source>
</reference>
<dbReference type="InterPro" id="IPR008280">
    <property type="entry name" value="Tub_FtsZ_C"/>
</dbReference>
<dbReference type="PANTHER" id="PTHR30314:SF3">
    <property type="entry name" value="MITOCHONDRIAL DIVISION PROTEIN FSZA"/>
    <property type="match status" value="1"/>
</dbReference>
<dbReference type="Pfam" id="PF12327">
    <property type="entry name" value="FtsZ_C"/>
    <property type="match status" value="1"/>
</dbReference>
<dbReference type="GO" id="GO:0003924">
    <property type="term" value="F:GTPase activity"/>
    <property type="evidence" value="ECO:0007669"/>
    <property type="project" value="UniProtKB-UniRule"/>
</dbReference>
<keyword evidence="2 4" id="KW-0547">Nucleotide-binding</keyword>
<evidence type="ECO:0000256" key="4">
    <source>
        <dbReference type="HAMAP-Rule" id="MF_00909"/>
    </source>
</evidence>
<accession>A0A6I8MFL0</accession>
<name>A0A6I8MFL0_9FUSO</name>
<dbReference type="FunFam" id="3.40.50.1440:FF:000001">
    <property type="entry name" value="Cell division protein FtsZ"/>
    <property type="match status" value="1"/>
</dbReference>
<dbReference type="PRINTS" id="PR00423">
    <property type="entry name" value="CELLDVISFTSZ"/>
</dbReference>
<keyword evidence="3 4" id="KW-0342">GTP-binding</keyword>
<feature type="binding site" evidence="4">
    <location>
        <begin position="20"/>
        <end position="24"/>
    </location>
    <ligand>
        <name>GTP</name>
        <dbReference type="ChEBI" id="CHEBI:37565"/>
    </ligand>
</feature>
<dbReference type="GO" id="GO:0051258">
    <property type="term" value="P:protein polymerization"/>
    <property type="evidence" value="ECO:0007669"/>
    <property type="project" value="UniProtKB-UniRule"/>
</dbReference>
<dbReference type="InterPro" id="IPR045061">
    <property type="entry name" value="FtsZ/CetZ"/>
</dbReference>
<dbReference type="Gene3D" id="3.30.1330.20">
    <property type="entry name" value="Tubulin/FtsZ, C-terminal domain"/>
    <property type="match status" value="1"/>
</dbReference>
<dbReference type="InterPro" id="IPR037103">
    <property type="entry name" value="Tubulin/FtsZ-like_C"/>
</dbReference>
<dbReference type="HAMAP" id="MF_00909">
    <property type="entry name" value="FtsZ"/>
    <property type="match status" value="1"/>
</dbReference>
<protein>
    <recommendedName>
        <fullName evidence="4 5">Cell division protein FtsZ</fullName>
    </recommendedName>
</protein>
<comment type="similarity">
    <text evidence="1 4 6">Belongs to the FtsZ family.</text>
</comment>
<comment type="subunit">
    <text evidence="4">Homodimer. Polymerizes to form a dynamic ring structure in a strictly GTP-dependent manner. Interacts directly with several other division proteins.</text>
</comment>
<dbReference type="PANTHER" id="PTHR30314">
    <property type="entry name" value="CELL DIVISION PROTEIN FTSZ-RELATED"/>
    <property type="match status" value="1"/>
</dbReference>
<dbReference type="SMART" id="SM00865">
    <property type="entry name" value="Tubulin_C"/>
    <property type="match status" value="1"/>
</dbReference>
<comment type="function">
    <text evidence="4 6">Essential cell division protein that forms a contractile ring structure (Z ring) at the future cell division site. The regulation of the ring assembly controls the timing and the location of cell division. One of the functions of the FtsZ ring is to recruit other cell division proteins to the septum to produce a new cell wall between the dividing cells. Binds GTP and shows GTPase activity.</text>
</comment>
<keyword evidence="4" id="KW-0963">Cytoplasm</keyword>
<proteinExistence type="inferred from homology"/>
<dbReference type="EMBL" id="CABWIB010000001">
    <property type="protein sequence ID" value="VWL85932.1"/>
    <property type="molecule type" value="Genomic_DNA"/>
</dbReference>